<feature type="domain" description="Major facilitator superfamily (MFS) profile" evidence="9">
    <location>
        <begin position="21"/>
        <end position="515"/>
    </location>
</feature>
<organism evidence="10 11">
    <name type="scientific">Aureobasidium pullulans</name>
    <name type="common">Black yeast</name>
    <name type="synonym">Pullularia pullulans</name>
    <dbReference type="NCBI Taxonomy" id="5580"/>
    <lineage>
        <taxon>Eukaryota</taxon>
        <taxon>Fungi</taxon>
        <taxon>Dikarya</taxon>
        <taxon>Ascomycota</taxon>
        <taxon>Pezizomycotina</taxon>
        <taxon>Dothideomycetes</taxon>
        <taxon>Dothideomycetidae</taxon>
        <taxon>Dothideales</taxon>
        <taxon>Saccotheciaceae</taxon>
        <taxon>Aureobasidium</taxon>
    </lineage>
</organism>
<evidence type="ECO:0000256" key="1">
    <source>
        <dbReference type="ARBA" id="ARBA00004141"/>
    </source>
</evidence>
<feature type="transmembrane region" description="Helical" evidence="8">
    <location>
        <begin position="14"/>
        <end position="31"/>
    </location>
</feature>
<feature type="transmembrane region" description="Helical" evidence="8">
    <location>
        <begin position="320"/>
        <end position="341"/>
    </location>
</feature>
<comment type="caution">
    <text evidence="10">The sequence shown here is derived from an EMBL/GenBank/DDBJ whole genome shotgun (WGS) entry which is preliminary data.</text>
</comment>
<dbReference type="InterPro" id="IPR036259">
    <property type="entry name" value="MFS_trans_sf"/>
</dbReference>
<dbReference type="InterPro" id="IPR050360">
    <property type="entry name" value="MFS_Sugar_Transporters"/>
</dbReference>
<feature type="compositionally biased region" description="Pro residues" evidence="7">
    <location>
        <begin position="364"/>
        <end position="374"/>
    </location>
</feature>
<dbReference type="PANTHER" id="PTHR48022">
    <property type="entry name" value="PLASTIDIC GLUCOSE TRANSPORTER 4"/>
    <property type="match status" value="1"/>
</dbReference>
<feature type="transmembrane region" description="Helical" evidence="8">
    <location>
        <begin position="51"/>
        <end position="76"/>
    </location>
</feature>
<dbReference type="InterPro" id="IPR003663">
    <property type="entry name" value="Sugar/inositol_transpt"/>
</dbReference>
<dbReference type="PROSITE" id="PS00216">
    <property type="entry name" value="SUGAR_TRANSPORT_1"/>
    <property type="match status" value="1"/>
</dbReference>
<keyword evidence="3" id="KW-0813">Transport</keyword>
<sequence length="569" mass="61750">MEASNINTKLDRNGVYLLIMLCYVSILNSATQGYDSAMMNGLQILPSYTEYFALTTATTSLNVAVVFLGSVVATPFAGTLADKWGRKWAMAVTAAIALLGAAIQSAAIHEAMFCIGRFIVGISITTGSTAAPAYISETAHPKYRVLLTGLCGAAWYVGGVMAAAVTFGTQYLSTTWSWRAPSLLQFLPSMLCLVVLPFIPESPRWLVYNDRLEEAKQVLVKYHANGNVGAEVLRVELNEIVQTLEYEKSVQKAGFKALIATRPNRWRFGIVAAVSKRDGFVSMLIYCFLVFCQISGNNIITYYLGTVLTTIGITGVQTQLAINLGLSVFNLLCAIAGSSVCEKIGRRPSFRKSFLSLSSALPSLPSPPPPPPPSSSSDRYANAERSNTNIQNKTVISTSIMALLLVIVSALTKQFSTTPTTASSSAQVVLIFLFYGAYSLVWTPLAYLYPLEVLSFSLRASGMASYNGLCYTAAFFNTYIIPYAMGWSSWGFYLITAGWCFVEVGVMWVYFPETKGMTLEEVDVVFDGVGHVDLDVDVDVEMKGVEVVEREEVVVEVAGKDGGGGKARE</sequence>
<keyword evidence="5 8" id="KW-1133">Transmembrane helix</keyword>
<dbReference type="InterPro" id="IPR005828">
    <property type="entry name" value="MFS_sugar_transport-like"/>
</dbReference>
<dbReference type="Pfam" id="PF00083">
    <property type="entry name" value="Sugar_tr"/>
    <property type="match status" value="2"/>
</dbReference>
<protein>
    <submittedName>
        <fullName evidence="10">MFS general substrate transporter</fullName>
    </submittedName>
</protein>
<feature type="transmembrane region" description="Helical" evidence="8">
    <location>
        <begin position="147"/>
        <end position="168"/>
    </location>
</feature>
<dbReference type="GO" id="GO:0016020">
    <property type="term" value="C:membrane"/>
    <property type="evidence" value="ECO:0007669"/>
    <property type="project" value="UniProtKB-SubCell"/>
</dbReference>
<comment type="similarity">
    <text evidence="2">Belongs to the major facilitator superfamily. Sugar transporter (TC 2.A.1.1) family.</text>
</comment>
<dbReference type="InterPro" id="IPR005829">
    <property type="entry name" value="Sugar_transporter_CS"/>
</dbReference>
<evidence type="ECO:0000256" key="8">
    <source>
        <dbReference type="SAM" id="Phobius"/>
    </source>
</evidence>
<evidence type="ECO:0000256" key="5">
    <source>
        <dbReference type="ARBA" id="ARBA00022989"/>
    </source>
</evidence>
<dbReference type="Proteomes" id="UP000308014">
    <property type="component" value="Unassembled WGS sequence"/>
</dbReference>
<dbReference type="PRINTS" id="PR00171">
    <property type="entry name" value="SUGRTRNSPORT"/>
</dbReference>
<dbReference type="AlphaFoldDB" id="A0A4V4IAP3"/>
<feature type="transmembrane region" description="Helical" evidence="8">
    <location>
        <begin position="428"/>
        <end position="451"/>
    </location>
</feature>
<feature type="transmembrane region" description="Helical" evidence="8">
    <location>
        <begin position="490"/>
        <end position="511"/>
    </location>
</feature>
<dbReference type="PROSITE" id="PS50850">
    <property type="entry name" value="MFS"/>
    <property type="match status" value="1"/>
</dbReference>
<evidence type="ECO:0000313" key="10">
    <source>
        <dbReference type="EMBL" id="THW12414.1"/>
    </source>
</evidence>
<dbReference type="GO" id="GO:0005351">
    <property type="term" value="F:carbohydrate:proton symporter activity"/>
    <property type="evidence" value="ECO:0007669"/>
    <property type="project" value="TreeGrafter"/>
</dbReference>
<name>A0A4V4IAP3_AURPU</name>
<evidence type="ECO:0000256" key="3">
    <source>
        <dbReference type="ARBA" id="ARBA00022448"/>
    </source>
</evidence>
<dbReference type="SUPFAM" id="SSF103473">
    <property type="entry name" value="MFS general substrate transporter"/>
    <property type="match status" value="1"/>
</dbReference>
<evidence type="ECO:0000313" key="11">
    <source>
        <dbReference type="Proteomes" id="UP000308014"/>
    </source>
</evidence>
<accession>A0A4V4IAP3</accession>
<feature type="transmembrane region" description="Helical" evidence="8">
    <location>
        <begin position="280"/>
        <end position="300"/>
    </location>
</feature>
<feature type="transmembrane region" description="Helical" evidence="8">
    <location>
        <begin position="180"/>
        <end position="199"/>
    </location>
</feature>
<feature type="transmembrane region" description="Helical" evidence="8">
    <location>
        <begin position="88"/>
        <end position="109"/>
    </location>
</feature>
<reference evidence="10 11" key="1">
    <citation type="submission" date="2018-10" db="EMBL/GenBank/DDBJ databases">
        <title>Fifty Aureobasidium pullulans genomes reveal a recombining polyextremotolerant generalist.</title>
        <authorList>
            <person name="Gostincar C."/>
            <person name="Turk M."/>
            <person name="Zajc J."/>
            <person name="Gunde-Cimerman N."/>
        </authorList>
    </citation>
    <scope>NUCLEOTIDE SEQUENCE [LARGE SCALE GENOMIC DNA]</scope>
    <source>
        <strain evidence="10 11">EXF-11318</strain>
    </source>
</reference>
<keyword evidence="6 8" id="KW-0472">Membrane</keyword>
<dbReference type="InterPro" id="IPR020846">
    <property type="entry name" value="MFS_dom"/>
</dbReference>
<dbReference type="PANTHER" id="PTHR48022:SF64">
    <property type="entry name" value="MAJOR FACILITATOR SUPERFAMILY (MFS) PROFILE DOMAIN-CONTAINING PROTEIN"/>
    <property type="match status" value="1"/>
</dbReference>
<feature type="transmembrane region" description="Helical" evidence="8">
    <location>
        <begin position="463"/>
        <end position="484"/>
    </location>
</feature>
<evidence type="ECO:0000256" key="2">
    <source>
        <dbReference type="ARBA" id="ARBA00010992"/>
    </source>
</evidence>
<dbReference type="EMBL" id="QZAJ01000281">
    <property type="protein sequence ID" value="THW12414.1"/>
    <property type="molecule type" value="Genomic_DNA"/>
</dbReference>
<proteinExistence type="inferred from homology"/>
<feature type="transmembrane region" description="Helical" evidence="8">
    <location>
        <begin position="115"/>
        <end position="135"/>
    </location>
</feature>
<feature type="region of interest" description="Disordered" evidence="7">
    <location>
        <begin position="361"/>
        <end position="381"/>
    </location>
</feature>
<comment type="subcellular location">
    <subcellularLocation>
        <location evidence="1">Membrane</location>
        <topology evidence="1">Multi-pass membrane protein</topology>
    </subcellularLocation>
</comment>
<feature type="transmembrane region" description="Helical" evidence="8">
    <location>
        <begin position="395"/>
        <end position="416"/>
    </location>
</feature>
<evidence type="ECO:0000256" key="4">
    <source>
        <dbReference type="ARBA" id="ARBA00022692"/>
    </source>
</evidence>
<keyword evidence="4 8" id="KW-0812">Transmembrane</keyword>
<dbReference type="Gene3D" id="1.20.1250.20">
    <property type="entry name" value="MFS general substrate transporter like domains"/>
    <property type="match status" value="1"/>
</dbReference>
<evidence type="ECO:0000256" key="7">
    <source>
        <dbReference type="SAM" id="MobiDB-lite"/>
    </source>
</evidence>
<gene>
    <name evidence="10" type="ORF">D6D24_06609</name>
</gene>
<evidence type="ECO:0000259" key="9">
    <source>
        <dbReference type="PROSITE" id="PS50850"/>
    </source>
</evidence>
<evidence type="ECO:0000256" key="6">
    <source>
        <dbReference type="ARBA" id="ARBA00023136"/>
    </source>
</evidence>